<keyword evidence="4" id="KW-1185">Reference proteome</keyword>
<feature type="chain" id="PRO_5042977325" evidence="2">
    <location>
        <begin position="19"/>
        <end position="353"/>
    </location>
</feature>
<proteinExistence type="predicted"/>
<evidence type="ECO:0000313" key="4">
    <source>
        <dbReference type="Proteomes" id="UP001381693"/>
    </source>
</evidence>
<feature type="compositionally biased region" description="Basic and acidic residues" evidence="1">
    <location>
        <begin position="317"/>
        <end position="330"/>
    </location>
</feature>
<dbReference type="Proteomes" id="UP001381693">
    <property type="component" value="Unassembled WGS sequence"/>
</dbReference>
<keyword evidence="2" id="KW-0732">Signal</keyword>
<comment type="caution">
    <text evidence="3">The sequence shown here is derived from an EMBL/GenBank/DDBJ whole genome shotgun (WGS) entry which is preliminary data.</text>
</comment>
<reference evidence="3 4" key="1">
    <citation type="submission" date="2023-11" db="EMBL/GenBank/DDBJ databases">
        <title>Halocaridina rubra genome assembly.</title>
        <authorList>
            <person name="Smith C."/>
        </authorList>
    </citation>
    <scope>NUCLEOTIDE SEQUENCE [LARGE SCALE GENOMIC DNA]</scope>
    <source>
        <strain evidence="3">EP-1</strain>
        <tissue evidence="3">Whole</tissue>
    </source>
</reference>
<protein>
    <submittedName>
        <fullName evidence="3">Uncharacterized protein</fullName>
    </submittedName>
</protein>
<accession>A0AAN9AEZ1</accession>
<evidence type="ECO:0000313" key="3">
    <source>
        <dbReference type="EMBL" id="KAK7084265.1"/>
    </source>
</evidence>
<dbReference type="AlphaFoldDB" id="A0AAN9AEZ1"/>
<feature type="region of interest" description="Disordered" evidence="1">
    <location>
        <begin position="311"/>
        <end position="330"/>
    </location>
</feature>
<feature type="region of interest" description="Disordered" evidence="1">
    <location>
        <begin position="255"/>
        <end position="276"/>
    </location>
</feature>
<organism evidence="3 4">
    <name type="scientific">Halocaridina rubra</name>
    <name type="common">Hawaiian red shrimp</name>
    <dbReference type="NCBI Taxonomy" id="373956"/>
    <lineage>
        <taxon>Eukaryota</taxon>
        <taxon>Metazoa</taxon>
        <taxon>Ecdysozoa</taxon>
        <taxon>Arthropoda</taxon>
        <taxon>Crustacea</taxon>
        <taxon>Multicrustacea</taxon>
        <taxon>Malacostraca</taxon>
        <taxon>Eumalacostraca</taxon>
        <taxon>Eucarida</taxon>
        <taxon>Decapoda</taxon>
        <taxon>Pleocyemata</taxon>
        <taxon>Caridea</taxon>
        <taxon>Atyoidea</taxon>
        <taxon>Atyidae</taxon>
        <taxon>Halocaridina</taxon>
    </lineage>
</organism>
<dbReference type="EMBL" id="JAXCGZ010002166">
    <property type="protein sequence ID" value="KAK7084265.1"/>
    <property type="molecule type" value="Genomic_DNA"/>
</dbReference>
<name>A0AAN9AEZ1_HALRR</name>
<gene>
    <name evidence="3" type="ORF">SK128_010994</name>
</gene>
<evidence type="ECO:0000256" key="1">
    <source>
        <dbReference type="SAM" id="MobiDB-lite"/>
    </source>
</evidence>
<evidence type="ECO:0000256" key="2">
    <source>
        <dbReference type="SAM" id="SignalP"/>
    </source>
</evidence>
<sequence length="353" mass="38538">MLLKVFTCIATLMSLTVGLPTARPQSYSALSVTNIDANVVGGTDEFMNMVFEILPQIQELVKNVTTNASKETLKEATRFKDIIELFIPFMRKTLEFEAEDQGRVVKPEDIEALDTAEFALYYISDLLTSDLNLDVASEGVVIPDYTDLLLDIPDVNIPEVVIPEVKIPDVTIPEINIPGSESIPEMRIPIPSIPAVNIPGRVVPVTSAPVRAATFNKQPSVTQRPTFRIIKRPLSASSKNTSKVTTKYPSPLTTTIKYTTPAPTTRPTAPPVTTTPATPVPAVLTASVWNSRRVSPSYFIRQNYNIGDENASVFSRGEPKTSDSSSHVERSVSAASSPVVFYTLPGGGYFYRG</sequence>
<feature type="signal peptide" evidence="2">
    <location>
        <begin position="1"/>
        <end position="18"/>
    </location>
</feature>